<proteinExistence type="predicted"/>
<dbReference type="GO" id="GO:0008270">
    <property type="term" value="F:zinc ion binding"/>
    <property type="evidence" value="ECO:0007669"/>
    <property type="project" value="UniProtKB-KW"/>
</dbReference>
<evidence type="ECO:0000313" key="6">
    <source>
        <dbReference type="EMBL" id="OSD06032.1"/>
    </source>
</evidence>
<evidence type="ECO:0000256" key="2">
    <source>
        <dbReference type="ARBA" id="ARBA00022771"/>
    </source>
</evidence>
<dbReference type="Gene3D" id="6.10.140.2220">
    <property type="match status" value="1"/>
</dbReference>
<organism evidence="6 7">
    <name type="scientific">Trametes coccinea (strain BRFM310)</name>
    <name type="common">Pycnoporus coccineus</name>
    <dbReference type="NCBI Taxonomy" id="1353009"/>
    <lineage>
        <taxon>Eukaryota</taxon>
        <taxon>Fungi</taxon>
        <taxon>Dikarya</taxon>
        <taxon>Basidiomycota</taxon>
        <taxon>Agaricomycotina</taxon>
        <taxon>Agaricomycetes</taxon>
        <taxon>Polyporales</taxon>
        <taxon>Polyporaceae</taxon>
        <taxon>Trametes</taxon>
    </lineage>
</organism>
<protein>
    <recommendedName>
        <fullName evidence="5">MYND-type domain-containing protein</fullName>
    </recommendedName>
</protein>
<dbReference type="AlphaFoldDB" id="A0A1Y2J1E4"/>
<keyword evidence="2 4" id="KW-0863">Zinc-finger</keyword>
<feature type="domain" description="MYND-type" evidence="5">
    <location>
        <begin position="308"/>
        <end position="344"/>
    </location>
</feature>
<name>A0A1Y2J1E4_TRAC3</name>
<evidence type="ECO:0000256" key="4">
    <source>
        <dbReference type="PROSITE-ProRule" id="PRU00134"/>
    </source>
</evidence>
<dbReference type="OrthoDB" id="432970at2759"/>
<dbReference type="InterPro" id="IPR002893">
    <property type="entry name" value="Znf_MYND"/>
</dbReference>
<keyword evidence="3" id="KW-0862">Zinc</keyword>
<evidence type="ECO:0000256" key="1">
    <source>
        <dbReference type="ARBA" id="ARBA00022723"/>
    </source>
</evidence>
<evidence type="ECO:0000256" key="3">
    <source>
        <dbReference type="ARBA" id="ARBA00022833"/>
    </source>
</evidence>
<dbReference type="STRING" id="1353009.A0A1Y2J1E4"/>
<dbReference type="PROSITE" id="PS50865">
    <property type="entry name" value="ZF_MYND_2"/>
    <property type="match status" value="1"/>
</dbReference>
<dbReference type="SUPFAM" id="SSF144232">
    <property type="entry name" value="HIT/MYND zinc finger-like"/>
    <property type="match status" value="1"/>
</dbReference>
<evidence type="ECO:0000313" key="7">
    <source>
        <dbReference type="Proteomes" id="UP000193067"/>
    </source>
</evidence>
<dbReference type="Proteomes" id="UP000193067">
    <property type="component" value="Unassembled WGS sequence"/>
</dbReference>
<evidence type="ECO:0000259" key="5">
    <source>
        <dbReference type="PROSITE" id="PS50865"/>
    </source>
</evidence>
<reference evidence="6 7" key="1">
    <citation type="journal article" date="2015" name="Biotechnol. Biofuels">
        <title>Enhanced degradation of softwood versus hardwood by the white-rot fungus Pycnoporus coccineus.</title>
        <authorList>
            <person name="Couturier M."/>
            <person name="Navarro D."/>
            <person name="Chevret D."/>
            <person name="Henrissat B."/>
            <person name="Piumi F."/>
            <person name="Ruiz-Duenas F.J."/>
            <person name="Martinez A.T."/>
            <person name="Grigoriev I.V."/>
            <person name="Riley R."/>
            <person name="Lipzen A."/>
            <person name="Berrin J.G."/>
            <person name="Master E.R."/>
            <person name="Rosso M.N."/>
        </authorList>
    </citation>
    <scope>NUCLEOTIDE SEQUENCE [LARGE SCALE GENOMIC DNA]</scope>
    <source>
        <strain evidence="6 7">BRFM310</strain>
    </source>
</reference>
<keyword evidence="1" id="KW-0479">Metal-binding</keyword>
<keyword evidence="7" id="KW-1185">Reference proteome</keyword>
<dbReference type="Pfam" id="PF01753">
    <property type="entry name" value="zf-MYND"/>
    <property type="match status" value="1"/>
</dbReference>
<dbReference type="EMBL" id="KZ084091">
    <property type="protein sequence ID" value="OSD06032.1"/>
    <property type="molecule type" value="Genomic_DNA"/>
</dbReference>
<sequence length="345" mass="38576">MPATDLSTNIPDDFVVDIHDLAAIILDAHAQTEPIFAHSQLREVYRGDGTLATFSEHFLDPLWHSLAFDPTQKRVAYILENDTTSERVTLDTFASPKGVKTPGGRELTRRELEVVYWRCKDYDNGYVLSHVAQQVFDRLPPTATLRARTSTKHEILCRPSDVAVGEIDIRPKEACLIVTIEPRPESGPSAVNMQQHLSGFTDSTSWVFLVIGKAQSINMDADSRVVLDLTLPQIGGRGGGGELFALERTIVYHHQVLARVADEFEGYKLSGKLNPSPEHSHRRQRADALVELVMARLARVAAGDDHFCRYCGKDGVETRCSKCKKAYFCPPCQALGWKYHKVWCS</sequence>
<accession>A0A1Y2J1E4</accession>
<gene>
    <name evidence="6" type="ORF">PYCCODRAFT_1431850</name>
</gene>